<reference evidence="4 5" key="1">
    <citation type="journal article" date="2018" name="Front. Plant Sci.">
        <title>Red Clover (Trifolium pratense) and Zigzag Clover (T. medium) - A Picture of Genomic Similarities and Differences.</title>
        <authorList>
            <person name="Dluhosova J."/>
            <person name="Istvanek J."/>
            <person name="Nedelnik J."/>
            <person name="Repkova J."/>
        </authorList>
    </citation>
    <scope>NUCLEOTIDE SEQUENCE [LARGE SCALE GENOMIC DNA]</scope>
    <source>
        <strain evidence="5">cv. 10/8</strain>
        <tissue evidence="4">Leaf</tissue>
    </source>
</reference>
<feature type="domain" description="Histone deacetylase interacting" evidence="3">
    <location>
        <begin position="106"/>
        <end position="199"/>
    </location>
</feature>
<dbReference type="GO" id="GO:0000118">
    <property type="term" value="C:histone deacetylase complex"/>
    <property type="evidence" value="ECO:0007669"/>
    <property type="project" value="TreeGrafter"/>
</dbReference>
<dbReference type="InterPro" id="IPR013194">
    <property type="entry name" value="HDAC_interact_dom"/>
</dbReference>
<feature type="compositionally biased region" description="Basic and acidic residues" evidence="2">
    <location>
        <begin position="38"/>
        <end position="72"/>
    </location>
</feature>
<keyword evidence="5" id="KW-1185">Reference proteome</keyword>
<accession>A0A392M6U0</accession>
<evidence type="ECO:0000256" key="1">
    <source>
        <dbReference type="ARBA" id="ARBA00022491"/>
    </source>
</evidence>
<dbReference type="PANTHER" id="PTHR12346:SF0">
    <property type="entry name" value="SIN3A, ISOFORM G"/>
    <property type="match status" value="1"/>
</dbReference>
<dbReference type="GO" id="GO:0000122">
    <property type="term" value="P:negative regulation of transcription by RNA polymerase II"/>
    <property type="evidence" value="ECO:0007669"/>
    <property type="project" value="TreeGrafter"/>
</dbReference>
<dbReference type="InterPro" id="IPR039774">
    <property type="entry name" value="Sin3-like"/>
</dbReference>
<evidence type="ECO:0000313" key="4">
    <source>
        <dbReference type="EMBL" id="MCH82805.1"/>
    </source>
</evidence>
<dbReference type="SMART" id="SM00761">
    <property type="entry name" value="HDAC_interact"/>
    <property type="match status" value="1"/>
</dbReference>
<dbReference type="EMBL" id="LXQA010004213">
    <property type="protein sequence ID" value="MCH82805.1"/>
    <property type="molecule type" value="Genomic_DNA"/>
</dbReference>
<dbReference type="GO" id="GO:0000785">
    <property type="term" value="C:chromatin"/>
    <property type="evidence" value="ECO:0007669"/>
    <property type="project" value="TreeGrafter"/>
</dbReference>
<dbReference type="AlphaFoldDB" id="A0A392M6U0"/>
<evidence type="ECO:0000256" key="2">
    <source>
        <dbReference type="SAM" id="MobiDB-lite"/>
    </source>
</evidence>
<comment type="caution">
    <text evidence="4">The sequence shown here is derived from an EMBL/GenBank/DDBJ whole genome shotgun (WGS) entry which is preliminary data.</text>
</comment>
<gene>
    <name evidence="4" type="ORF">A2U01_0003617</name>
</gene>
<dbReference type="GO" id="GO:0003714">
    <property type="term" value="F:transcription corepressor activity"/>
    <property type="evidence" value="ECO:0007669"/>
    <property type="project" value="InterPro"/>
</dbReference>
<keyword evidence="1" id="KW-0678">Repressor</keyword>
<sequence length="210" mass="24271">MEGFNDFLLQAEKNDGGFLVGVMNKKSLWIEGNGLKPMKAERRDRDRGHDKDRYRDDGMKERDRESRERDKSTTISNKDVSGSKMSIYPSKDKYLSKPINELDLSNCEQCTPSYRLLPKNYPIPIASQRTELGAEVLNDHWVSVTSGSEDYSFKHMRKNQYEESLFRCEDDRLEFANNVILPFTTLSLLICPIISKLRFYLGLGGNVKDR</sequence>
<evidence type="ECO:0000313" key="5">
    <source>
        <dbReference type="Proteomes" id="UP000265520"/>
    </source>
</evidence>
<protein>
    <submittedName>
        <fullName evidence="4">Paired amphipathic helix protein Sin3-like 4-like</fullName>
    </submittedName>
</protein>
<evidence type="ECO:0000259" key="3">
    <source>
        <dbReference type="SMART" id="SM00761"/>
    </source>
</evidence>
<dbReference type="PANTHER" id="PTHR12346">
    <property type="entry name" value="SIN3B-RELATED"/>
    <property type="match status" value="1"/>
</dbReference>
<name>A0A392M6U0_9FABA</name>
<feature type="region of interest" description="Disordered" evidence="2">
    <location>
        <begin position="33"/>
        <end position="85"/>
    </location>
</feature>
<organism evidence="4 5">
    <name type="scientific">Trifolium medium</name>
    <dbReference type="NCBI Taxonomy" id="97028"/>
    <lineage>
        <taxon>Eukaryota</taxon>
        <taxon>Viridiplantae</taxon>
        <taxon>Streptophyta</taxon>
        <taxon>Embryophyta</taxon>
        <taxon>Tracheophyta</taxon>
        <taxon>Spermatophyta</taxon>
        <taxon>Magnoliopsida</taxon>
        <taxon>eudicotyledons</taxon>
        <taxon>Gunneridae</taxon>
        <taxon>Pentapetalae</taxon>
        <taxon>rosids</taxon>
        <taxon>fabids</taxon>
        <taxon>Fabales</taxon>
        <taxon>Fabaceae</taxon>
        <taxon>Papilionoideae</taxon>
        <taxon>50 kb inversion clade</taxon>
        <taxon>NPAAA clade</taxon>
        <taxon>Hologalegina</taxon>
        <taxon>IRL clade</taxon>
        <taxon>Trifolieae</taxon>
        <taxon>Trifolium</taxon>
    </lineage>
</organism>
<dbReference type="Pfam" id="PF08295">
    <property type="entry name" value="Sin3_corepress"/>
    <property type="match status" value="1"/>
</dbReference>
<feature type="compositionally biased region" description="Polar residues" evidence="2">
    <location>
        <begin position="73"/>
        <end position="84"/>
    </location>
</feature>
<proteinExistence type="predicted"/>
<dbReference type="Proteomes" id="UP000265520">
    <property type="component" value="Unassembled WGS sequence"/>
</dbReference>